<gene>
    <name evidence="2" type="ORF">J2Z56_002643</name>
    <name evidence="3" type="ORF">J2Z57_002326</name>
</gene>
<reference evidence="2" key="1">
    <citation type="submission" date="2021-03" db="EMBL/GenBank/DDBJ databases">
        <title>Genomic Encyclopedia of Type Strains, Phase IV (KMG-IV): sequencing the most valuable type-strain genomes for metagenomic binning, comparative biology and taxonomic classification.</title>
        <authorList>
            <person name="Goeker M."/>
        </authorList>
    </citation>
    <scope>NUCLEOTIDE SEQUENCE</scope>
    <source>
        <strain evidence="2">DSM 15523</strain>
        <strain evidence="3 5">DSM 16476</strain>
    </source>
</reference>
<dbReference type="Pfam" id="PF12706">
    <property type="entry name" value="Lactamase_B_2"/>
    <property type="match status" value="1"/>
</dbReference>
<dbReference type="RefSeq" id="WP_057780240.1">
    <property type="nucleotide sequence ID" value="NZ_JAGGJQ010000007.1"/>
</dbReference>
<evidence type="ECO:0000313" key="2">
    <source>
        <dbReference type="EMBL" id="MBP1840713.1"/>
    </source>
</evidence>
<dbReference type="AlphaFoldDB" id="A0A9X0YPN2"/>
<dbReference type="EMBL" id="JAUSUU010000007">
    <property type="protein sequence ID" value="MDQ0335874.1"/>
    <property type="molecule type" value="Genomic_DNA"/>
</dbReference>
<dbReference type="PROSITE" id="PS51257">
    <property type="entry name" value="PROKAR_LIPOPROTEIN"/>
    <property type="match status" value="1"/>
</dbReference>
<evidence type="ECO:0000313" key="3">
    <source>
        <dbReference type="EMBL" id="MDQ0335874.1"/>
    </source>
</evidence>
<evidence type="ECO:0000313" key="4">
    <source>
        <dbReference type="Proteomes" id="UP001138672"/>
    </source>
</evidence>
<feature type="domain" description="Metallo-beta-lactamase" evidence="1">
    <location>
        <begin position="86"/>
        <end position="289"/>
    </location>
</feature>
<evidence type="ECO:0000259" key="1">
    <source>
        <dbReference type="Pfam" id="PF12706"/>
    </source>
</evidence>
<dbReference type="EMBL" id="JAGGJQ010000007">
    <property type="protein sequence ID" value="MBP1840713.1"/>
    <property type="molecule type" value="Genomic_DNA"/>
</dbReference>
<accession>A0A9X0YPN2</accession>
<dbReference type="InterPro" id="IPR036866">
    <property type="entry name" value="RibonucZ/Hydroxyglut_hydro"/>
</dbReference>
<dbReference type="Proteomes" id="UP001231587">
    <property type="component" value="Unassembled WGS sequence"/>
</dbReference>
<name>A0A9X0YPN2_9FLAO</name>
<keyword evidence="5" id="KW-1185">Reference proteome</keyword>
<dbReference type="Proteomes" id="UP001138672">
    <property type="component" value="Unassembled WGS sequence"/>
</dbReference>
<proteinExistence type="predicted"/>
<protein>
    <submittedName>
        <fullName evidence="2">Pyrroloquinoline quinone biosynthesis protein B</fullName>
    </submittedName>
</protein>
<sequence length="322" mass="36521">MKTYHILFILILLTSCTGKKSINPSAEADSIFSIDQTSIVVLGTIQDAGSPQMGCTKDCCKDLFDNPDPNRKITSLGLIDAGNDKTYLFDASPDIVTQMKWLTQYEPKSKKEIVDGIFLTHAHTGHYSGLMYFGKESIDAKGLPVFVMPRMKDYLSNNGPWSQLVNRQNIILNTMVAEEPVKLSNSIEVIPFLVTHRDEYSETVGYKIKGPNKTALFIPDINKWRVWEKDIKEEIKKVDYAFLDATFYSGLEMNTRDISQIPHPFVIESLEHFKNLSVEDKNKIIFIHFNHTNPALDPLSEATRSIIHNGFKIAKTHDVYTL</sequence>
<evidence type="ECO:0000313" key="5">
    <source>
        <dbReference type="Proteomes" id="UP001231587"/>
    </source>
</evidence>
<dbReference type="OrthoDB" id="9800940at2"/>
<organism evidence="2 4">
    <name type="scientific">Formosa algae</name>
    <dbReference type="NCBI Taxonomy" id="225843"/>
    <lineage>
        <taxon>Bacteria</taxon>
        <taxon>Pseudomonadati</taxon>
        <taxon>Bacteroidota</taxon>
        <taxon>Flavobacteriia</taxon>
        <taxon>Flavobacteriales</taxon>
        <taxon>Flavobacteriaceae</taxon>
        <taxon>Formosa</taxon>
    </lineage>
</organism>
<dbReference type="PANTHER" id="PTHR42663:SF6">
    <property type="entry name" value="HYDROLASE C777.06C-RELATED"/>
    <property type="match status" value="1"/>
</dbReference>
<dbReference type="InterPro" id="IPR001279">
    <property type="entry name" value="Metallo-B-lactamas"/>
</dbReference>
<comment type="caution">
    <text evidence="2">The sequence shown here is derived from an EMBL/GenBank/DDBJ whole genome shotgun (WGS) entry which is preliminary data.</text>
</comment>
<dbReference type="SUPFAM" id="SSF56281">
    <property type="entry name" value="Metallo-hydrolase/oxidoreductase"/>
    <property type="match status" value="1"/>
</dbReference>
<dbReference type="PANTHER" id="PTHR42663">
    <property type="entry name" value="HYDROLASE C777.06C-RELATED-RELATED"/>
    <property type="match status" value="1"/>
</dbReference>
<dbReference type="Gene3D" id="3.60.15.10">
    <property type="entry name" value="Ribonuclease Z/Hydroxyacylglutathione hydrolase-like"/>
    <property type="match status" value="1"/>
</dbReference>